<gene>
    <name evidence="10" type="ORF">EV141_1135</name>
</gene>
<dbReference type="EMBL" id="SGWW01000002">
    <property type="protein sequence ID" value="RZS57423.1"/>
    <property type="molecule type" value="Genomic_DNA"/>
</dbReference>
<dbReference type="OrthoDB" id="9792649at2"/>
<feature type="binding site" evidence="8">
    <location>
        <position position="250"/>
    </location>
    <ligand>
        <name>Zn(2+)</name>
        <dbReference type="ChEBI" id="CHEBI:29105"/>
    </ligand>
</feature>
<reference evidence="10 11" key="1">
    <citation type="journal article" date="2015" name="Stand. Genomic Sci.">
        <title>Genomic Encyclopedia of Bacterial and Archaeal Type Strains, Phase III: the genomes of soil and plant-associated and newly described type strains.</title>
        <authorList>
            <person name="Whitman W.B."/>
            <person name="Woyke T."/>
            <person name="Klenk H.P."/>
            <person name="Zhou Y."/>
            <person name="Lilburn T.G."/>
            <person name="Beck B.J."/>
            <person name="De Vos P."/>
            <person name="Vandamme P."/>
            <person name="Eisen J.A."/>
            <person name="Garrity G."/>
            <person name="Hugenholtz P."/>
            <person name="Kyrpides N.C."/>
        </authorList>
    </citation>
    <scope>NUCLEOTIDE SEQUENCE [LARGE SCALE GENOMIC DNA]</scope>
    <source>
        <strain evidence="10 11">CV2</strain>
    </source>
</reference>
<sequence length="383" mass="40200">MILRIANTPRDYAWGSTTAIAELLGREPSGAPEAEYWLGDHPASPAVVVDRPAVGRTLADVTAQTSAGRLPFLMKVLAAAEPLSLQVHPTLAQAADGFARENAAGLALDDPRRSYKDDLHKPELVYALSDPFIALSGFRPVAESRRELAAVGDAAVLALVERLDSDDALSATLSWMLDPASDIGPLVDALVAYAATIEVEPERDPAGTWATVRRLAARYPGDPGVAISTLMHTVVLRPGEALYLPAGNLHSYQEGLGIEVMAASDNVVRGGLTPKHVDVDELLAILDARSLPAPRREPEVPQPGVRVFRPDVPDFSLTVVEGEALADGCLVGDDGPSILLCLEGQVSVDGQATATQGDAYYVSTGPVELSGTGRVVIASGNAG</sequence>
<evidence type="ECO:0000256" key="2">
    <source>
        <dbReference type="ARBA" id="ARBA00010772"/>
    </source>
</evidence>
<evidence type="ECO:0000313" key="10">
    <source>
        <dbReference type="EMBL" id="RZS57423.1"/>
    </source>
</evidence>
<evidence type="ECO:0000259" key="9">
    <source>
        <dbReference type="Pfam" id="PF20511"/>
    </source>
</evidence>
<dbReference type="NCBIfam" id="TIGR00218">
    <property type="entry name" value="manA"/>
    <property type="match status" value="1"/>
</dbReference>
<dbReference type="SUPFAM" id="SSF51182">
    <property type="entry name" value="RmlC-like cupins"/>
    <property type="match status" value="1"/>
</dbReference>
<dbReference type="Gene3D" id="2.60.120.10">
    <property type="entry name" value="Jelly Rolls"/>
    <property type="match status" value="2"/>
</dbReference>
<feature type="binding site" evidence="8">
    <location>
        <position position="86"/>
    </location>
    <ligand>
        <name>Zn(2+)</name>
        <dbReference type="ChEBI" id="CHEBI:29105"/>
    </ligand>
</feature>
<comment type="catalytic activity">
    <reaction evidence="1">
        <text>D-mannose 6-phosphate = D-fructose 6-phosphate</text>
        <dbReference type="Rhea" id="RHEA:12356"/>
        <dbReference type="ChEBI" id="CHEBI:58735"/>
        <dbReference type="ChEBI" id="CHEBI:61527"/>
        <dbReference type="EC" id="5.3.1.8"/>
    </reaction>
</comment>
<comment type="cofactor">
    <cofactor evidence="8">
        <name>Zn(2+)</name>
        <dbReference type="ChEBI" id="CHEBI:29105"/>
    </cofactor>
    <text evidence="8">Binds 1 zinc ion per subunit.</text>
</comment>
<evidence type="ECO:0000256" key="8">
    <source>
        <dbReference type="PIRSR" id="PIRSR001480-2"/>
    </source>
</evidence>
<dbReference type="PRINTS" id="PR00714">
    <property type="entry name" value="MAN6PISMRASE"/>
</dbReference>
<evidence type="ECO:0000256" key="6">
    <source>
        <dbReference type="ARBA" id="ARBA00023235"/>
    </source>
</evidence>
<accession>A0A4Q7LSM6</accession>
<dbReference type="InterPro" id="IPR014710">
    <property type="entry name" value="RmlC-like_jellyroll"/>
</dbReference>
<dbReference type="Proteomes" id="UP000293519">
    <property type="component" value="Unassembled WGS sequence"/>
</dbReference>
<keyword evidence="6 10" id="KW-0413">Isomerase</keyword>
<dbReference type="PIRSF" id="PIRSF001480">
    <property type="entry name" value="Mannose-6-phosphate_isomerase"/>
    <property type="match status" value="1"/>
</dbReference>
<dbReference type="GO" id="GO:0005975">
    <property type="term" value="P:carbohydrate metabolic process"/>
    <property type="evidence" value="ECO:0007669"/>
    <property type="project" value="InterPro"/>
</dbReference>
<feature type="domain" description="Phosphomannose isomerase type I catalytic" evidence="9">
    <location>
        <begin position="2"/>
        <end position="141"/>
    </location>
</feature>
<keyword evidence="4 8" id="KW-0479">Metal-binding</keyword>
<dbReference type="InterPro" id="IPR016305">
    <property type="entry name" value="Mannose-6-P_Isomerase"/>
</dbReference>
<evidence type="ECO:0000256" key="3">
    <source>
        <dbReference type="ARBA" id="ARBA00011956"/>
    </source>
</evidence>
<dbReference type="GO" id="GO:0008270">
    <property type="term" value="F:zinc ion binding"/>
    <property type="evidence" value="ECO:0007669"/>
    <property type="project" value="InterPro"/>
</dbReference>
<dbReference type="GO" id="GO:0009298">
    <property type="term" value="P:GDP-mannose biosynthetic process"/>
    <property type="evidence" value="ECO:0007669"/>
    <property type="project" value="InterPro"/>
</dbReference>
<comment type="caution">
    <text evidence="10">The sequence shown here is derived from an EMBL/GenBank/DDBJ whole genome shotgun (WGS) entry which is preliminary data.</text>
</comment>
<dbReference type="InterPro" id="IPR001250">
    <property type="entry name" value="Man6P_Isoase-1"/>
</dbReference>
<dbReference type="PANTHER" id="PTHR10309:SF0">
    <property type="entry name" value="MANNOSE-6-PHOSPHATE ISOMERASE"/>
    <property type="match status" value="1"/>
</dbReference>
<feature type="binding site" evidence="8">
    <location>
        <position position="88"/>
    </location>
    <ligand>
        <name>Zn(2+)</name>
        <dbReference type="ChEBI" id="CHEBI:29105"/>
    </ligand>
</feature>
<protein>
    <recommendedName>
        <fullName evidence="3">mannose-6-phosphate isomerase</fullName>
        <ecNumber evidence="3">5.3.1.8</ecNumber>
    </recommendedName>
</protein>
<dbReference type="PANTHER" id="PTHR10309">
    <property type="entry name" value="MANNOSE-6-PHOSPHATE ISOMERASE"/>
    <property type="match status" value="1"/>
</dbReference>
<evidence type="ECO:0000313" key="11">
    <source>
        <dbReference type="Proteomes" id="UP000293519"/>
    </source>
</evidence>
<evidence type="ECO:0000256" key="7">
    <source>
        <dbReference type="PIRSR" id="PIRSR001480-1"/>
    </source>
</evidence>
<dbReference type="Gene3D" id="1.10.441.10">
    <property type="entry name" value="Phosphomannose Isomerase, domain 2"/>
    <property type="match status" value="1"/>
</dbReference>
<dbReference type="GO" id="GO:0005829">
    <property type="term" value="C:cytosol"/>
    <property type="evidence" value="ECO:0007669"/>
    <property type="project" value="TreeGrafter"/>
</dbReference>
<evidence type="ECO:0000256" key="1">
    <source>
        <dbReference type="ARBA" id="ARBA00000757"/>
    </source>
</evidence>
<keyword evidence="11" id="KW-1185">Reference proteome</keyword>
<name>A0A4Q7LSM6_9MICO</name>
<organism evidence="10 11">
    <name type="scientific">Microcella putealis</name>
    <dbReference type="NCBI Taxonomy" id="337005"/>
    <lineage>
        <taxon>Bacteria</taxon>
        <taxon>Bacillati</taxon>
        <taxon>Actinomycetota</taxon>
        <taxon>Actinomycetes</taxon>
        <taxon>Micrococcales</taxon>
        <taxon>Microbacteriaceae</taxon>
        <taxon>Microcella</taxon>
    </lineage>
</organism>
<evidence type="ECO:0000256" key="5">
    <source>
        <dbReference type="ARBA" id="ARBA00022833"/>
    </source>
</evidence>
<dbReference type="InterPro" id="IPR046457">
    <property type="entry name" value="PMI_typeI_cat"/>
</dbReference>
<comment type="similarity">
    <text evidence="2">Belongs to the mannose-6-phosphate isomerase type 1 family.</text>
</comment>
<dbReference type="InterPro" id="IPR011051">
    <property type="entry name" value="RmlC_Cupin_sf"/>
</dbReference>
<dbReference type="Pfam" id="PF20511">
    <property type="entry name" value="PMI_typeI_cat"/>
    <property type="match status" value="1"/>
</dbReference>
<proteinExistence type="inferred from homology"/>
<evidence type="ECO:0000256" key="4">
    <source>
        <dbReference type="ARBA" id="ARBA00022723"/>
    </source>
</evidence>
<dbReference type="EC" id="5.3.1.8" evidence="3"/>
<feature type="active site" evidence="7">
    <location>
        <position position="269"/>
    </location>
</feature>
<dbReference type="AlphaFoldDB" id="A0A4Q7LSM6"/>
<keyword evidence="5 8" id="KW-0862">Zinc</keyword>
<dbReference type="CDD" id="cd07011">
    <property type="entry name" value="cupin_PMI_type_I_N"/>
    <property type="match status" value="1"/>
</dbReference>
<feature type="binding site" evidence="8">
    <location>
        <position position="123"/>
    </location>
    <ligand>
        <name>Zn(2+)</name>
        <dbReference type="ChEBI" id="CHEBI:29105"/>
    </ligand>
</feature>
<dbReference type="GO" id="GO:0004476">
    <property type="term" value="F:mannose-6-phosphate isomerase activity"/>
    <property type="evidence" value="ECO:0007669"/>
    <property type="project" value="UniProtKB-EC"/>
</dbReference>